<dbReference type="Pfam" id="PF07676">
    <property type="entry name" value="PD40"/>
    <property type="match status" value="6"/>
</dbReference>
<evidence type="ECO:0000256" key="1">
    <source>
        <dbReference type="ARBA" id="ARBA00009820"/>
    </source>
</evidence>
<gene>
    <name evidence="3" type="ORF">HYY20_06395</name>
</gene>
<dbReference type="AlphaFoldDB" id="A0A932FYI4"/>
<evidence type="ECO:0000313" key="3">
    <source>
        <dbReference type="EMBL" id="MBI2876494.1"/>
    </source>
</evidence>
<sequence>MTRSHPLLSWQLIPAILLSLFWLSPVGCAGVSTQQSPGEGTGTERVETEAPPGDRPAEKTPSREKDERTQEPVVTLPLPSPPRKPPVPASKTNLGHLRQLTNDGAINARPCWSPDGSKIVFHSTREPERRAGDKGQKEEEGNKKDKDKGKGGEGSEEQEGKKRNRDIWVMGRDGTNLKRLTSSTADEYNPVFSPDGKKIAYVSEENANRDIWVMNADGSGKAPLTTDKGTEQDPAWSRDGTKIAFSALRLQSGGNFDIWIMESDGSSPQRLTKMGGNEAAPDWHPDGKHIAFHSDEGNNLNIYVIDLKGEDVIKIVGTPKQEIRPVWSPSGTKIAYYAWDKDHPQDQAEIWIANIDGSEPYQLTKGAPNENPRWSPDSGRIIFQSKRTGYWEVWDQEVPQEVLRSGKFAYVGMIRGRGGHDLLKLRNGDSLTGTILNPEVTLRNAYSELRFSRGVLATLKFPGGKEGLAEVIVLNGDKFSGFVLEKALRFKTSQGTALEIRMEKVETVGFSSSPEESRRLGDSPEIILRNGDLFSGKLLTPQVTLQTGYGEVKVRMEEIATIENSGQERVISRITMVNGDVIQGEIREDDLRVALDMGPAIDLYKDNILTIRLRQKQKAEVSPPVRGASQGAR</sequence>
<comment type="caution">
    <text evidence="3">The sequence shown here is derived from an EMBL/GenBank/DDBJ whole genome shotgun (WGS) entry which is preliminary data.</text>
</comment>
<dbReference type="InterPro" id="IPR011042">
    <property type="entry name" value="6-blade_b-propeller_TolB-like"/>
</dbReference>
<organism evidence="3 4">
    <name type="scientific">Tectimicrobiota bacterium</name>
    <dbReference type="NCBI Taxonomy" id="2528274"/>
    <lineage>
        <taxon>Bacteria</taxon>
        <taxon>Pseudomonadati</taxon>
        <taxon>Nitrospinota/Tectimicrobiota group</taxon>
        <taxon>Candidatus Tectimicrobiota</taxon>
    </lineage>
</organism>
<comment type="similarity">
    <text evidence="1">Belongs to the TolB family.</text>
</comment>
<proteinExistence type="inferred from homology"/>
<dbReference type="PANTHER" id="PTHR36842:SF1">
    <property type="entry name" value="PROTEIN TOLB"/>
    <property type="match status" value="1"/>
</dbReference>
<dbReference type="EMBL" id="JACPRF010000195">
    <property type="protein sequence ID" value="MBI2876494.1"/>
    <property type="molecule type" value="Genomic_DNA"/>
</dbReference>
<feature type="compositionally biased region" description="Basic and acidic residues" evidence="2">
    <location>
        <begin position="55"/>
        <end position="70"/>
    </location>
</feature>
<dbReference type="InterPro" id="IPR011659">
    <property type="entry name" value="WD40"/>
</dbReference>
<name>A0A932FYI4_UNCTE</name>
<reference evidence="3" key="1">
    <citation type="submission" date="2020-07" db="EMBL/GenBank/DDBJ databases">
        <title>Huge and variable diversity of episymbiotic CPR bacteria and DPANN archaea in groundwater ecosystems.</title>
        <authorList>
            <person name="He C.Y."/>
            <person name="Keren R."/>
            <person name="Whittaker M."/>
            <person name="Farag I.F."/>
            <person name="Doudna J."/>
            <person name="Cate J.H.D."/>
            <person name="Banfield J.F."/>
        </authorList>
    </citation>
    <scope>NUCLEOTIDE SEQUENCE</scope>
    <source>
        <strain evidence="3">NC_groundwater_672_Ag_B-0.1um_62_36</strain>
    </source>
</reference>
<dbReference type="Proteomes" id="UP000769766">
    <property type="component" value="Unassembled WGS sequence"/>
</dbReference>
<dbReference type="SUPFAM" id="SSF69304">
    <property type="entry name" value="Tricorn protease N-terminal domain"/>
    <property type="match status" value="1"/>
</dbReference>
<evidence type="ECO:0000313" key="4">
    <source>
        <dbReference type="Proteomes" id="UP000769766"/>
    </source>
</evidence>
<feature type="compositionally biased region" description="Pro residues" evidence="2">
    <location>
        <begin position="78"/>
        <end position="88"/>
    </location>
</feature>
<feature type="compositionally biased region" description="Basic and acidic residues" evidence="2">
    <location>
        <begin position="123"/>
        <end position="161"/>
    </location>
</feature>
<evidence type="ECO:0000256" key="2">
    <source>
        <dbReference type="SAM" id="MobiDB-lite"/>
    </source>
</evidence>
<feature type="region of interest" description="Disordered" evidence="2">
    <location>
        <begin position="32"/>
        <end position="168"/>
    </location>
</feature>
<dbReference type="PANTHER" id="PTHR36842">
    <property type="entry name" value="PROTEIN TOLB HOMOLOG"/>
    <property type="match status" value="1"/>
</dbReference>
<protein>
    <submittedName>
        <fullName evidence="3">PD40 domain-containing protein</fullName>
    </submittedName>
</protein>
<accession>A0A932FYI4</accession>
<dbReference type="Gene3D" id="2.120.10.30">
    <property type="entry name" value="TolB, C-terminal domain"/>
    <property type="match status" value="3"/>
</dbReference>